<accession>A0A4Y2LXV2</accession>
<gene>
    <name evidence="1" type="ORF">AVEN_43147_1</name>
</gene>
<proteinExistence type="predicted"/>
<reference evidence="1 2" key="1">
    <citation type="journal article" date="2019" name="Sci. Rep.">
        <title>Orb-weaving spider Araneus ventricosus genome elucidates the spidroin gene catalogue.</title>
        <authorList>
            <person name="Kono N."/>
            <person name="Nakamura H."/>
            <person name="Ohtoshi R."/>
            <person name="Moran D.A.P."/>
            <person name="Shinohara A."/>
            <person name="Yoshida Y."/>
            <person name="Fujiwara M."/>
            <person name="Mori M."/>
            <person name="Tomita M."/>
            <person name="Arakawa K."/>
        </authorList>
    </citation>
    <scope>NUCLEOTIDE SEQUENCE [LARGE SCALE GENOMIC DNA]</scope>
</reference>
<organism evidence="1 2">
    <name type="scientific">Araneus ventricosus</name>
    <name type="common">Orbweaver spider</name>
    <name type="synonym">Epeira ventricosa</name>
    <dbReference type="NCBI Taxonomy" id="182803"/>
    <lineage>
        <taxon>Eukaryota</taxon>
        <taxon>Metazoa</taxon>
        <taxon>Ecdysozoa</taxon>
        <taxon>Arthropoda</taxon>
        <taxon>Chelicerata</taxon>
        <taxon>Arachnida</taxon>
        <taxon>Araneae</taxon>
        <taxon>Araneomorphae</taxon>
        <taxon>Entelegynae</taxon>
        <taxon>Araneoidea</taxon>
        <taxon>Araneidae</taxon>
        <taxon>Araneus</taxon>
    </lineage>
</organism>
<keyword evidence="2" id="KW-1185">Reference proteome</keyword>
<evidence type="ECO:0000313" key="2">
    <source>
        <dbReference type="Proteomes" id="UP000499080"/>
    </source>
</evidence>
<sequence length="174" mass="19355">MALAPINSNLIPGIVYISTPLPIFSLRSRRRLLPEVANSSPSKTHRVCESGELQIHQNPPACQAWKYGDWGAGSGVDFVIHPRFKIPKAIPKQPRGRGGVAVRPRIRRATGSKPNHPEDPPRMWVRCTLNHTTCVVLKLGERGSQLVCRPRHLTAVQNRPCVASKRDVNITKLK</sequence>
<dbReference type="EMBL" id="BGPR01006432">
    <property type="protein sequence ID" value="GBN18980.1"/>
    <property type="molecule type" value="Genomic_DNA"/>
</dbReference>
<dbReference type="AlphaFoldDB" id="A0A4Y2LXV2"/>
<dbReference type="Proteomes" id="UP000499080">
    <property type="component" value="Unassembled WGS sequence"/>
</dbReference>
<evidence type="ECO:0000313" key="1">
    <source>
        <dbReference type="EMBL" id="GBN18980.1"/>
    </source>
</evidence>
<name>A0A4Y2LXV2_ARAVE</name>
<protein>
    <submittedName>
        <fullName evidence="1">Uncharacterized protein</fullName>
    </submittedName>
</protein>
<comment type="caution">
    <text evidence="1">The sequence shown here is derived from an EMBL/GenBank/DDBJ whole genome shotgun (WGS) entry which is preliminary data.</text>
</comment>